<reference evidence="2 3" key="1">
    <citation type="submission" date="2019-02" db="EMBL/GenBank/DDBJ databases">
        <title>Genome sequencing of the rare red list fungi Bondarzewia mesenterica.</title>
        <authorList>
            <person name="Buettner E."/>
            <person name="Kellner H."/>
        </authorList>
    </citation>
    <scope>NUCLEOTIDE SEQUENCE [LARGE SCALE GENOMIC DNA]</scope>
    <source>
        <strain evidence="2 3">DSM 108281</strain>
    </source>
</reference>
<organism evidence="2 3">
    <name type="scientific">Bondarzewia mesenterica</name>
    <dbReference type="NCBI Taxonomy" id="1095465"/>
    <lineage>
        <taxon>Eukaryota</taxon>
        <taxon>Fungi</taxon>
        <taxon>Dikarya</taxon>
        <taxon>Basidiomycota</taxon>
        <taxon>Agaricomycotina</taxon>
        <taxon>Agaricomycetes</taxon>
        <taxon>Russulales</taxon>
        <taxon>Bondarzewiaceae</taxon>
        <taxon>Bondarzewia</taxon>
    </lineage>
</organism>
<accession>A0A4S4LCW0</accession>
<dbReference type="AlphaFoldDB" id="A0A4S4LCW0"/>
<feature type="domain" description="HNH nuclease" evidence="1">
    <location>
        <begin position="143"/>
        <end position="275"/>
    </location>
</feature>
<name>A0A4S4LCW0_9AGAM</name>
<dbReference type="EMBL" id="SGPL01000770">
    <property type="protein sequence ID" value="THH07530.1"/>
    <property type="molecule type" value="Genomic_DNA"/>
</dbReference>
<dbReference type="Pfam" id="PF13391">
    <property type="entry name" value="HNH_2"/>
    <property type="match status" value="1"/>
</dbReference>
<dbReference type="Proteomes" id="UP000310158">
    <property type="component" value="Unassembled WGS sequence"/>
</dbReference>
<protein>
    <recommendedName>
        <fullName evidence="1">HNH nuclease domain-containing protein</fullName>
    </recommendedName>
</protein>
<sequence length="373" mass="42114">MPKPLPPNQYLPETRWHTAYEKCLNLEILPATPQRTPSLQMCARVLGYMMLEAPLPAGRDNVSNEIVDCADAEALRRLARLYMDTFVYRLIRAAKGRTPASSNHPSRPSFDNIKETFKYLLEDAPRDHRTVTQLALIRDNFRCIVTGIHDKACCLKMPELNRMINAQQLPVTGTQAAHIFPESTSQGISEMNEQGRKVRLLFSYSFTFHARSHVQSKFSLSLFSYSLALNNKPIDNQSNVNVVAELNGSDIHRLENVMTLSLNLHEMFGNLEIWFEETPTAHRYRIRGIDPMLVEGLPEFVEFTSTDPALPLPEPRYLRLHAACAKVAHLSGAGEYIDTVFRDIEEMPVLANNGASADALSYALLRRGDIAVF</sequence>
<keyword evidence="3" id="KW-1185">Reference proteome</keyword>
<gene>
    <name evidence="2" type="ORF">EW146_g9291</name>
</gene>
<comment type="caution">
    <text evidence="2">The sequence shown here is derived from an EMBL/GenBank/DDBJ whole genome shotgun (WGS) entry which is preliminary data.</text>
</comment>
<dbReference type="InterPro" id="IPR003615">
    <property type="entry name" value="HNH_nuc"/>
</dbReference>
<evidence type="ECO:0000313" key="2">
    <source>
        <dbReference type="EMBL" id="THH07530.1"/>
    </source>
</evidence>
<dbReference type="OrthoDB" id="2104739at2759"/>
<evidence type="ECO:0000259" key="1">
    <source>
        <dbReference type="Pfam" id="PF13391"/>
    </source>
</evidence>
<proteinExistence type="predicted"/>
<evidence type="ECO:0000313" key="3">
    <source>
        <dbReference type="Proteomes" id="UP000310158"/>
    </source>
</evidence>